<feature type="compositionally biased region" description="Polar residues" evidence="1">
    <location>
        <begin position="62"/>
        <end position="73"/>
    </location>
</feature>
<dbReference type="EMBL" id="JH921440">
    <property type="protein sequence ID" value="EKD16050.1"/>
    <property type="molecule type" value="Genomic_DNA"/>
</dbReference>
<evidence type="ECO:0000256" key="1">
    <source>
        <dbReference type="SAM" id="MobiDB-lite"/>
    </source>
</evidence>
<sequence length="249" mass="27596">MAAPELQPLGLFLQEQRSTNLRQSALIQDQQNLIELLGGILVDNGLGDILETNGIDRPRKPASSSESGAFSRTFGPTSAPIIWNGTDRDAIPLTIDGVPHRAQILAAGTVASWNRVMDLWVKLATCRQHHIQVAHSRATLQLEMDAFAEGRVAPEHGQERVEELIAECDDDIENLDVMHENTRFEIWGVCKAIAAEIMHPLFLQAGLRVKGDPTEWMTEIYGDQTGRLEPKVIADEDTVNVFTEGLWRG</sequence>
<dbReference type="Proteomes" id="UP000006753">
    <property type="component" value="Unassembled WGS sequence"/>
</dbReference>
<organism evidence="2 3">
    <name type="scientific">Marssonina brunnea f. sp. multigermtubi (strain MB_m1)</name>
    <name type="common">Marssonina leaf spot fungus</name>
    <dbReference type="NCBI Taxonomy" id="1072389"/>
    <lineage>
        <taxon>Eukaryota</taxon>
        <taxon>Fungi</taxon>
        <taxon>Dikarya</taxon>
        <taxon>Ascomycota</taxon>
        <taxon>Pezizomycotina</taxon>
        <taxon>Leotiomycetes</taxon>
        <taxon>Helotiales</taxon>
        <taxon>Drepanopezizaceae</taxon>
        <taxon>Drepanopeziza</taxon>
    </lineage>
</organism>
<reference evidence="2 3" key="1">
    <citation type="journal article" date="2012" name="BMC Genomics">
        <title>Sequencing the genome of Marssonina brunnea reveals fungus-poplar co-evolution.</title>
        <authorList>
            <person name="Zhu S."/>
            <person name="Cao Y.-Z."/>
            <person name="Jiang C."/>
            <person name="Tan B.-Y."/>
            <person name="Wang Z."/>
            <person name="Feng S."/>
            <person name="Zhang L."/>
            <person name="Su X.-H."/>
            <person name="Brejova B."/>
            <person name="Vinar T."/>
            <person name="Xu M."/>
            <person name="Wang M.-X."/>
            <person name="Zhang S.-G."/>
            <person name="Huang M.-R."/>
            <person name="Wu R."/>
            <person name="Zhou Y."/>
        </authorList>
    </citation>
    <scope>NUCLEOTIDE SEQUENCE [LARGE SCALE GENOMIC DNA]</scope>
    <source>
        <strain evidence="2 3">MB_m1</strain>
    </source>
</reference>
<gene>
    <name evidence="2" type="ORF">MBM_06061</name>
</gene>
<protein>
    <submittedName>
        <fullName evidence="2">Uncharacterized protein</fullName>
    </submittedName>
</protein>
<dbReference type="AlphaFoldDB" id="K1WF12"/>
<evidence type="ECO:0000313" key="2">
    <source>
        <dbReference type="EMBL" id="EKD16050.1"/>
    </source>
</evidence>
<dbReference type="KEGG" id="mbe:MBM_06061"/>
<accession>K1WF12</accession>
<name>K1WF12_MARBU</name>
<keyword evidence="3" id="KW-1185">Reference proteome</keyword>
<dbReference type="GeneID" id="18761996"/>
<evidence type="ECO:0000313" key="3">
    <source>
        <dbReference type="Proteomes" id="UP000006753"/>
    </source>
</evidence>
<feature type="region of interest" description="Disordered" evidence="1">
    <location>
        <begin position="53"/>
        <end position="73"/>
    </location>
</feature>
<dbReference type="InParanoid" id="K1WF12"/>
<dbReference type="OrthoDB" id="3558835at2759"/>
<dbReference type="HOGENOM" id="CLU_1115947_0_0_1"/>
<proteinExistence type="predicted"/>